<gene>
    <name evidence="8" type="primary">fmt</name>
    <name evidence="11" type="ORF">MOMA_03650</name>
</gene>
<dbReference type="PANTHER" id="PTHR11138:SF5">
    <property type="entry name" value="METHIONYL-TRNA FORMYLTRANSFERASE, MITOCHONDRIAL"/>
    <property type="match status" value="1"/>
</dbReference>
<dbReference type="GO" id="GO:0004479">
    <property type="term" value="F:methionyl-tRNA formyltransferase activity"/>
    <property type="evidence" value="ECO:0007669"/>
    <property type="project" value="UniProtKB-UniRule"/>
</dbReference>
<dbReference type="Gene3D" id="3.40.50.170">
    <property type="entry name" value="Formyl transferase, N-terminal domain"/>
    <property type="match status" value="1"/>
</dbReference>
<dbReference type="NCBIfam" id="TIGR00460">
    <property type="entry name" value="fmt"/>
    <property type="match status" value="1"/>
</dbReference>
<feature type="domain" description="Formyl transferase N-terminal" evidence="9">
    <location>
        <begin position="15"/>
        <end position="205"/>
    </location>
</feature>
<dbReference type="InterPro" id="IPR002376">
    <property type="entry name" value="Formyl_transf_N"/>
</dbReference>
<dbReference type="EMBL" id="ANIN01000001">
    <property type="protein sequence ID" value="ELA09466.1"/>
    <property type="molecule type" value="Genomic_DNA"/>
</dbReference>
<dbReference type="PROSITE" id="PS00373">
    <property type="entry name" value="GART"/>
    <property type="match status" value="1"/>
</dbReference>
<evidence type="ECO:0000259" key="9">
    <source>
        <dbReference type="Pfam" id="PF00551"/>
    </source>
</evidence>
<dbReference type="eggNOG" id="COG0223">
    <property type="taxonomic scope" value="Bacteria"/>
</dbReference>
<dbReference type="InterPro" id="IPR005794">
    <property type="entry name" value="Fmt"/>
</dbReference>
<evidence type="ECO:0000256" key="8">
    <source>
        <dbReference type="HAMAP-Rule" id="MF_00182"/>
    </source>
</evidence>
<dbReference type="InterPro" id="IPR037022">
    <property type="entry name" value="Formyl_trans_C_sf"/>
</dbReference>
<protein>
    <recommendedName>
        <fullName evidence="4 8">Methionyl-tRNA formyltransferase</fullName>
        <ecNumber evidence="3 8">2.1.2.9</ecNumber>
    </recommendedName>
</protein>
<feature type="binding site" evidence="8">
    <location>
        <begin position="134"/>
        <end position="137"/>
    </location>
    <ligand>
        <name>(6S)-5,6,7,8-tetrahydrofolate</name>
        <dbReference type="ChEBI" id="CHEBI:57453"/>
    </ligand>
</feature>
<dbReference type="HAMAP" id="MF_00182">
    <property type="entry name" value="Formyl_trans"/>
    <property type="match status" value="1"/>
</dbReference>
<evidence type="ECO:0000313" key="11">
    <source>
        <dbReference type="EMBL" id="ELA09466.1"/>
    </source>
</evidence>
<dbReference type="PATRIC" id="fig|1230338.3.peg.789"/>
<dbReference type="OrthoDB" id="9802815at2"/>
<evidence type="ECO:0000256" key="1">
    <source>
        <dbReference type="ARBA" id="ARBA00002606"/>
    </source>
</evidence>
<dbReference type="InterPro" id="IPR011034">
    <property type="entry name" value="Formyl_transferase-like_C_sf"/>
</dbReference>
<sequence length="354" mass="37998">MPNPPNHPKNTPLNVIFAGTPEFASIALKSLIDNQDTLNIKIVAVYTQPDRKAGRGQKLSQSPVKKLALTHNIPVEQPISFSLKTNAGQDAGQVARHTLANYKPDVMIVAAYGLILPLGVLNTPTFGCVNIHASLLPRFRGAAPIQRAILANDAQTGITIMQMDKGLDTGDMLYKAVCDIDNTDTTQSLHDKLATLGGQAIVTVLKDLPKYQSQATKQDDTLANYANKITTDEGLIDWQNDAFAIHRQIRALNAFTFLKNERIKVLSAKPIKLNQTTQESAGKVVSVGKNAILVACGQNQDGIQHLINLTHMQWAGGKPLTAEQIANGDKLNDGDMFGSGFDGGFGSGLNGANA</sequence>
<dbReference type="CDD" id="cd08646">
    <property type="entry name" value="FMT_core_Met-tRNA-FMT_N"/>
    <property type="match status" value="1"/>
</dbReference>
<evidence type="ECO:0000256" key="6">
    <source>
        <dbReference type="ARBA" id="ARBA00022917"/>
    </source>
</evidence>
<proteinExistence type="inferred from homology"/>
<dbReference type="InterPro" id="IPR005793">
    <property type="entry name" value="Formyl_trans_C"/>
</dbReference>
<dbReference type="InterPro" id="IPR036477">
    <property type="entry name" value="Formyl_transf_N_sf"/>
</dbReference>
<comment type="caution">
    <text evidence="11">The sequence shown here is derived from an EMBL/GenBank/DDBJ whole genome shotgun (WGS) entry which is preliminary data.</text>
</comment>
<evidence type="ECO:0000313" key="12">
    <source>
        <dbReference type="Proteomes" id="UP000023795"/>
    </source>
</evidence>
<evidence type="ECO:0000259" key="10">
    <source>
        <dbReference type="Pfam" id="PF02911"/>
    </source>
</evidence>
<dbReference type="InterPro" id="IPR044135">
    <property type="entry name" value="Met-tRNA-FMT_C"/>
</dbReference>
<dbReference type="CDD" id="cd08704">
    <property type="entry name" value="Met_tRNA_FMT_C"/>
    <property type="match status" value="1"/>
</dbReference>
<dbReference type="GO" id="GO:0005829">
    <property type="term" value="C:cytosol"/>
    <property type="evidence" value="ECO:0007669"/>
    <property type="project" value="TreeGrafter"/>
</dbReference>
<dbReference type="Pfam" id="PF00551">
    <property type="entry name" value="Formyl_trans_N"/>
    <property type="match status" value="1"/>
</dbReference>
<evidence type="ECO:0000256" key="4">
    <source>
        <dbReference type="ARBA" id="ARBA00016014"/>
    </source>
</evidence>
<dbReference type="Pfam" id="PF02911">
    <property type="entry name" value="Formyl_trans_C"/>
    <property type="match status" value="1"/>
</dbReference>
<dbReference type="AlphaFoldDB" id="L2F9L6"/>
<dbReference type="EC" id="2.1.2.9" evidence="3 8"/>
<evidence type="ECO:0000256" key="7">
    <source>
        <dbReference type="ARBA" id="ARBA00048558"/>
    </source>
</evidence>
<dbReference type="Proteomes" id="UP000023795">
    <property type="component" value="Unassembled WGS sequence"/>
</dbReference>
<dbReference type="STRING" id="1230338.MOMA_03650"/>
<comment type="function">
    <text evidence="1 8">Attaches a formyl group to the free amino group of methionyl-tRNA(fMet). The formyl group appears to play a dual role in the initiator identity of N-formylmethionyl-tRNA by promoting its recognition by IF2 and preventing the misappropriation of this tRNA by the elongation apparatus.</text>
</comment>
<evidence type="ECO:0000256" key="2">
    <source>
        <dbReference type="ARBA" id="ARBA00010699"/>
    </source>
</evidence>
<organism evidence="11 12">
    <name type="scientific">Moraxella macacae 0408225</name>
    <dbReference type="NCBI Taxonomy" id="1230338"/>
    <lineage>
        <taxon>Bacteria</taxon>
        <taxon>Pseudomonadati</taxon>
        <taxon>Pseudomonadota</taxon>
        <taxon>Gammaproteobacteria</taxon>
        <taxon>Moraxellales</taxon>
        <taxon>Moraxellaceae</taxon>
        <taxon>Moraxella</taxon>
    </lineage>
</organism>
<dbReference type="InterPro" id="IPR041711">
    <property type="entry name" value="Met-tRNA-FMT_N"/>
</dbReference>
<keyword evidence="6 8" id="KW-0648">Protein biosynthesis</keyword>
<name>L2F9L6_9GAMM</name>
<dbReference type="RefSeq" id="WP_009767285.1">
    <property type="nucleotide sequence ID" value="NZ_ANIN01000001.1"/>
</dbReference>
<dbReference type="InterPro" id="IPR001555">
    <property type="entry name" value="GART_AS"/>
</dbReference>
<dbReference type="Gene3D" id="3.10.25.10">
    <property type="entry name" value="Formyl transferase, C-terminal domain"/>
    <property type="match status" value="1"/>
</dbReference>
<reference evidence="11 12" key="1">
    <citation type="journal article" date="2013" name="Genome Announc.">
        <title>Genome Sequence of Moraxella macacae 0408225, a Novel Bacterial Species Isolated from a Cynomolgus Macaque with Epistaxis.</title>
        <authorList>
            <person name="Ladner J.T."/>
            <person name="Whitehouse C.A."/>
            <person name="Koroleva G.I."/>
            <person name="Palacios G.F."/>
        </authorList>
    </citation>
    <scope>NUCLEOTIDE SEQUENCE [LARGE SCALE GENOMIC DNA]</scope>
    <source>
        <strain evidence="11 12">0408225</strain>
    </source>
</reference>
<dbReference type="PANTHER" id="PTHR11138">
    <property type="entry name" value="METHIONYL-TRNA FORMYLTRANSFERASE"/>
    <property type="match status" value="1"/>
</dbReference>
<evidence type="ECO:0000256" key="5">
    <source>
        <dbReference type="ARBA" id="ARBA00022679"/>
    </source>
</evidence>
<keyword evidence="12" id="KW-1185">Reference proteome</keyword>
<comment type="catalytic activity">
    <reaction evidence="7 8">
        <text>L-methionyl-tRNA(fMet) + (6R)-10-formyltetrahydrofolate = N-formyl-L-methionyl-tRNA(fMet) + (6S)-5,6,7,8-tetrahydrofolate + H(+)</text>
        <dbReference type="Rhea" id="RHEA:24380"/>
        <dbReference type="Rhea" id="RHEA-COMP:9952"/>
        <dbReference type="Rhea" id="RHEA-COMP:9953"/>
        <dbReference type="ChEBI" id="CHEBI:15378"/>
        <dbReference type="ChEBI" id="CHEBI:57453"/>
        <dbReference type="ChEBI" id="CHEBI:78530"/>
        <dbReference type="ChEBI" id="CHEBI:78844"/>
        <dbReference type="ChEBI" id="CHEBI:195366"/>
        <dbReference type="EC" id="2.1.2.9"/>
    </reaction>
</comment>
<dbReference type="SUPFAM" id="SSF53328">
    <property type="entry name" value="Formyltransferase"/>
    <property type="match status" value="1"/>
</dbReference>
<keyword evidence="5 8" id="KW-0808">Transferase</keyword>
<accession>L2F9L6</accession>
<evidence type="ECO:0000256" key="3">
    <source>
        <dbReference type="ARBA" id="ARBA00012261"/>
    </source>
</evidence>
<comment type="similarity">
    <text evidence="2 8">Belongs to the Fmt family.</text>
</comment>
<dbReference type="SUPFAM" id="SSF50486">
    <property type="entry name" value="FMT C-terminal domain-like"/>
    <property type="match status" value="1"/>
</dbReference>
<feature type="domain" description="Formyl transferase C-terminal" evidence="10">
    <location>
        <begin position="228"/>
        <end position="329"/>
    </location>
</feature>